<comment type="caution">
    <text evidence="3">The sequence shown here is derived from an EMBL/GenBank/DDBJ whole genome shotgun (WGS) entry which is preliminary data.</text>
</comment>
<reference evidence="3" key="1">
    <citation type="submission" date="2022-12" db="EMBL/GenBank/DDBJ databases">
        <title>Whole genome sequence of Mycolicibacterium iranicum strain SBH312.</title>
        <authorList>
            <person name="Jani J."/>
            <person name="Arifin Mustapha Z."/>
            <person name="Ahmed K."/>
            <person name="Kai Ling C."/>
        </authorList>
    </citation>
    <scope>NUCLEOTIDE SEQUENCE</scope>
    <source>
        <strain evidence="3">SBH312</strain>
    </source>
</reference>
<sequence length="448" mass="46719">MRVAVKPVITTSVALVGASVIAVTPIQAPAPTVRVIESDVNLSASSVAYVPVNMVQQALSAPANMVAALDRLAAAMVISGSWNENHANNQWGWDEANPAMLQEMINTLIPFPAFSEPWGRHLNWWATANLPMYEGCNYDCPDLPGMLDRMFKVPMSEFYDEDGYTFPEVRTPFNGEETPWSKETVKLDPAEPLKSVWDSLTAEPTGIKTTTWWDMVTAVANFSAAMQITGHMPDWVAVREIETFVKLFLRPPADEEAEEPETPSEAAGLALVADAAPTGEALGGLSPASALRSFNAPAAEESTAAAVEDDRVEDAAAESEGAEENSDTDASAEAPSIVDSATSFLRGKFAHSQQDSAHGADDADATDEADTTADTDAAAEAEANDDSDAGQDDDSTGDAKTTGSRGSAKSASDAGSDDESGSKDSDSSGSGSSGSGSSGSSGSGGSES</sequence>
<evidence type="ECO:0000256" key="2">
    <source>
        <dbReference type="SAM" id="SignalP"/>
    </source>
</evidence>
<evidence type="ECO:0000313" key="4">
    <source>
        <dbReference type="Proteomes" id="UP001084650"/>
    </source>
</evidence>
<protein>
    <recommendedName>
        <fullName evidence="5">PE-PPE domain-containing protein</fullName>
    </recommendedName>
</protein>
<name>A0ABT4HJW6_MYCIR</name>
<gene>
    <name evidence="3" type="ORF">OY187_20825</name>
</gene>
<feature type="region of interest" description="Disordered" evidence="1">
    <location>
        <begin position="300"/>
        <end position="448"/>
    </location>
</feature>
<feature type="compositionally biased region" description="Acidic residues" evidence="1">
    <location>
        <begin position="310"/>
        <end position="327"/>
    </location>
</feature>
<feature type="compositionally biased region" description="Low complexity" evidence="1">
    <location>
        <begin position="403"/>
        <end position="414"/>
    </location>
</feature>
<organism evidence="3 4">
    <name type="scientific">Mycolicibacterium iranicum</name>
    <name type="common">Mycobacterium iranicum</name>
    <dbReference type="NCBI Taxonomy" id="912594"/>
    <lineage>
        <taxon>Bacteria</taxon>
        <taxon>Bacillati</taxon>
        <taxon>Actinomycetota</taxon>
        <taxon>Actinomycetes</taxon>
        <taxon>Mycobacteriales</taxon>
        <taxon>Mycobacteriaceae</taxon>
        <taxon>Mycolicibacterium</taxon>
    </lineage>
</organism>
<keyword evidence="4" id="KW-1185">Reference proteome</keyword>
<evidence type="ECO:0008006" key="5">
    <source>
        <dbReference type="Google" id="ProtNLM"/>
    </source>
</evidence>
<dbReference type="Proteomes" id="UP001084650">
    <property type="component" value="Unassembled WGS sequence"/>
</dbReference>
<feature type="compositionally biased region" description="Gly residues" evidence="1">
    <location>
        <begin position="431"/>
        <end position="448"/>
    </location>
</feature>
<evidence type="ECO:0000313" key="3">
    <source>
        <dbReference type="EMBL" id="MCZ0730497.1"/>
    </source>
</evidence>
<dbReference type="RefSeq" id="WP_268787061.1">
    <property type="nucleotide sequence ID" value="NZ_JAPQYE010000010.1"/>
</dbReference>
<feature type="compositionally biased region" description="Acidic residues" evidence="1">
    <location>
        <begin position="362"/>
        <end position="396"/>
    </location>
</feature>
<keyword evidence="2" id="KW-0732">Signal</keyword>
<proteinExistence type="predicted"/>
<feature type="signal peptide" evidence="2">
    <location>
        <begin position="1"/>
        <end position="22"/>
    </location>
</feature>
<accession>A0ABT4HJW6</accession>
<dbReference type="EMBL" id="JAPQYE010000010">
    <property type="protein sequence ID" value="MCZ0730497.1"/>
    <property type="molecule type" value="Genomic_DNA"/>
</dbReference>
<feature type="chain" id="PRO_5045485591" description="PE-PPE domain-containing protein" evidence="2">
    <location>
        <begin position="23"/>
        <end position="448"/>
    </location>
</feature>
<evidence type="ECO:0000256" key="1">
    <source>
        <dbReference type="SAM" id="MobiDB-lite"/>
    </source>
</evidence>